<gene>
    <name evidence="2" type="ORF">MAGR_24760</name>
</gene>
<feature type="signal peptide" evidence="1">
    <location>
        <begin position="1"/>
        <end position="19"/>
    </location>
</feature>
<name>A0A7I9VZZ5_MYCAG</name>
<evidence type="ECO:0008006" key="4">
    <source>
        <dbReference type="Google" id="ProtNLM"/>
    </source>
</evidence>
<feature type="chain" id="PRO_5039456385" description="Secreted protein" evidence="1">
    <location>
        <begin position="20"/>
        <end position="229"/>
    </location>
</feature>
<dbReference type="EMBL" id="BLKS01000001">
    <property type="protein sequence ID" value="GFG51035.1"/>
    <property type="molecule type" value="Genomic_DNA"/>
</dbReference>
<proteinExistence type="predicted"/>
<evidence type="ECO:0000256" key="1">
    <source>
        <dbReference type="SAM" id="SignalP"/>
    </source>
</evidence>
<dbReference type="Proteomes" id="UP000465302">
    <property type="component" value="Unassembled WGS sequence"/>
</dbReference>
<reference evidence="2 3" key="1">
    <citation type="journal article" date="2019" name="Emerg. Microbes Infect.">
        <title>Comprehensive subspecies identification of 175 nontuberculous mycobacteria species based on 7547 genomic profiles.</title>
        <authorList>
            <person name="Matsumoto Y."/>
            <person name="Kinjo T."/>
            <person name="Motooka D."/>
            <person name="Nabeya D."/>
            <person name="Jung N."/>
            <person name="Uechi K."/>
            <person name="Horii T."/>
            <person name="Iida T."/>
            <person name="Fujita J."/>
            <person name="Nakamura S."/>
        </authorList>
    </citation>
    <scope>NUCLEOTIDE SEQUENCE [LARGE SCALE GENOMIC DNA]</scope>
    <source>
        <strain evidence="2 3">JCM 6377</strain>
    </source>
</reference>
<accession>A0A7I9VZZ5</accession>
<sequence>MSPTNTQKVLSIFASAAFAAGFVAVAGAKEASAETTCTVTGQYFNLHQDNGYDLVISANGSTLGPTGLARANPQTAVYGDVKGGINGRLVDFTITWSDNKGQAHFTGAVGDDGIAKGNSTGPSVPINLWNPGPWTSNEPLNCTSPEAEKAKQGPLVSAEPALAGVTFHITDRSGVASQCTYSSEGYKASFGLPANGSFDLFVPAIRLFKTRTGLIECDNGTSTPTSVFY</sequence>
<protein>
    <recommendedName>
        <fullName evidence="4">Secreted protein</fullName>
    </recommendedName>
</protein>
<comment type="caution">
    <text evidence="2">The sequence shown here is derived from an EMBL/GenBank/DDBJ whole genome shotgun (WGS) entry which is preliminary data.</text>
</comment>
<organism evidence="2 3">
    <name type="scientific">Mycolicibacterium agri</name>
    <name type="common">Mycobacterium agri</name>
    <dbReference type="NCBI Taxonomy" id="36811"/>
    <lineage>
        <taxon>Bacteria</taxon>
        <taxon>Bacillati</taxon>
        <taxon>Actinomycetota</taxon>
        <taxon>Actinomycetes</taxon>
        <taxon>Mycobacteriales</taxon>
        <taxon>Mycobacteriaceae</taxon>
        <taxon>Mycolicibacterium</taxon>
    </lineage>
</organism>
<keyword evidence="1" id="KW-0732">Signal</keyword>
<dbReference type="AlphaFoldDB" id="A0A7I9VZZ5"/>
<evidence type="ECO:0000313" key="2">
    <source>
        <dbReference type="EMBL" id="GFG51035.1"/>
    </source>
</evidence>
<evidence type="ECO:0000313" key="3">
    <source>
        <dbReference type="Proteomes" id="UP000465302"/>
    </source>
</evidence>